<evidence type="ECO:0000259" key="2">
    <source>
        <dbReference type="Pfam" id="PF21953"/>
    </source>
</evidence>
<dbReference type="RefSeq" id="XP_018736213.1">
    <property type="nucleotide sequence ID" value="XM_018881768.1"/>
</dbReference>
<dbReference type="PANTHER" id="PTHR11575:SF22">
    <property type="entry name" value="ADL392WP"/>
    <property type="match status" value="1"/>
</dbReference>
<name>A0A167E7H8_9ASCO</name>
<feature type="compositionally biased region" description="Low complexity" evidence="1">
    <location>
        <begin position="339"/>
        <end position="352"/>
    </location>
</feature>
<feature type="domain" description="Putative 5'-nucleotidase C-terminal" evidence="2">
    <location>
        <begin position="411"/>
        <end position="624"/>
    </location>
</feature>
<organism evidence="3 4">
    <name type="scientific">Sugiyamaella lignohabitans</name>
    <dbReference type="NCBI Taxonomy" id="796027"/>
    <lineage>
        <taxon>Eukaryota</taxon>
        <taxon>Fungi</taxon>
        <taxon>Dikarya</taxon>
        <taxon>Ascomycota</taxon>
        <taxon>Saccharomycotina</taxon>
        <taxon>Dipodascomycetes</taxon>
        <taxon>Dipodascales</taxon>
        <taxon>Trichomonascaceae</taxon>
        <taxon>Sugiyamaella</taxon>
    </lineage>
</organism>
<evidence type="ECO:0000313" key="4">
    <source>
        <dbReference type="Proteomes" id="UP000189580"/>
    </source>
</evidence>
<feature type="region of interest" description="Disordered" evidence="1">
    <location>
        <begin position="554"/>
        <end position="586"/>
    </location>
</feature>
<protein>
    <recommendedName>
        <fullName evidence="2">Putative 5'-nucleotidase C-terminal domain-containing protein</fullName>
    </recommendedName>
</protein>
<dbReference type="EMBL" id="CP014502">
    <property type="protein sequence ID" value="ANB13736.1"/>
    <property type="molecule type" value="Genomic_DNA"/>
</dbReference>
<dbReference type="InterPro" id="IPR006179">
    <property type="entry name" value="5_nucleotidase/apyrase"/>
</dbReference>
<dbReference type="PIRSF" id="PIRSF017316">
    <property type="entry name" value="Pesterase_C1039"/>
    <property type="match status" value="1"/>
</dbReference>
<dbReference type="InterPro" id="IPR029052">
    <property type="entry name" value="Metallo-depent_PP-like"/>
</dbReference>
<dbReference type="GO" id="GO:0009166">
    <property type="term" value="P:nucleotide catabolic process"/>
    <property type="evidence" value="ECO:0007669"/>
    <property type="project" value="InterPro"/>
</dbReference>
<dbReference type="Gene3D" id="3.90.780.10">
    <property type="entry name" value="5'-Nucleotidase, C-terminal domain"/>
    <property type="match status" value="2"/>
</dbReference>
<dbReference type="SUPFAM" id="SSF56300">
    <property type="entry name" value="Metallo-dependent phosphatases"/>
    <property type="match status" value="1"/>
</dbReference>
<dbReference type="GO" id="GO:0016787">
    <property type="term" value="F:hydrolase activity"/>
    <property type="evidence" value="ECO:0007669"/>
    <property type="project" value="InterPro"/>
</dbReference>
<reference evidence="3 4" key="1">
    <citation type="submission" date="2016-02" db="EMBL/GenBank/DDBJ databases">
        <title>Complete genome sequence and transcriptome regulation of the pentose utilising yeast Sugiyamaella lignohabitans.</title>
        <authorList>
            <person name="Bellasio M."/>
            <person name="Peymann A."/>
            <person name="Valli M."/>
            <person name="Sipitzky M."/>
            <person name="Graf A."/>
            <person name="Sauer M."/>
            <person name="Marx H."/>
            <person name="Mattanovich D."/>
        </authorList>
    </citation>
    <scope>NUCLEOTIDE SEQUENCE [LARGE SCALE GENOMIC DNA]</scope>
    <source>
        <strain evidence="3 4">CBS 10342</strain>
    </source>
</reference>
<dbReference type="GeneID" id="30036838"/>
<dbReference type="Pfam" id="PF21953">
    <property type="entry name" value="NadN_nucleosid_C"/>
    <property type="match status" value="1"/>
</dbReference>
<sequence>MKVRFRCSGGWSAWGRLGLGFVVGFGLLGGSLAGGVKGDGTTESEEGIRPLSWGHVNFVHTTDTHGWLPGHLSEPDFSANWGDYISFLQHMRELADEKGVDLIVVDTGDRHDGNGLSDATYPDGEISQQIFRKADIDIVAIGNHELYKSEVTSQEYHTMRPYYGEKYISSNIDVLDETGTGEWLPMGQRYRLFQTKNQNLTVLALGFLFNFKGNDYNSRVNKVQDVIKEDWFQEVIRTPNLDLVVLTGHAPVRYFDEFDAVVKEIRSVWPKMPIQALGGHTHIRDYRIYDDYAVGLESGRFLETIGFASVNLSSEANVQQTVHSSQLDKTNKQNEQESSESGFGSGFEDSVSSGPTFTRRYIDFNVRSLSTHAEKSLNEFYTAEGNATTQSIIQFREQLNLTDIICCVPQTYYTTRAKYPGPDSLFTLLEEEVLPLLSGVVEPSRDDHPRFILLNTGALRFDLFRGPFTVDTGYIVAPFRNEWIYIPSMPIKIARQILPLLNQEGSILSTNEHATDFEELDFTELGPPEQRGRGSRNNLSSSQHRHNYDEQLVFSSEQQQQQHRQKLTDGYVTHDDLGSDGDDTPHNPWPFYDIPNVIQASDNIDRTTTHVDLIFYDFMKPFIVHALKTLRQDQYANNIVYYGGNSVISLLPEFLLGLETGTSCIV</sequence>
<keyword evidence="4" id="KW-1185">Reference proteome</keyword>
<dbReference type="KEGG" id="slb:AWJ20_4680"/>
<dbReference type="GO" id="GO:0005829">
    <property type="term" value="C:cytosol"/>
    <property type="evidence" value="ECO:0007669"/>
    <property type="project" value="TreeGrafter"/>
</dbReference>
<dbReference type="InterPro" id="IPR014485">
    <property type="entry name" value="Pesterase_C1039"/>
</dbReference>
<dbReference type="OrthoDB" id="7722975at2759"/>
<dbReference type="Proteomes" id="UP000189580">
    <property type="component" value="Chromosome d"/>
</dbReference>
<dbReference type="AlphaFoldDB" id="A0A167E7H8"/>
<accession>A0A167E7H8</accession>
<dbReference type="PANTHER" id="PTHR11575">
    <property type="entry name" value="5'-NUCLEOTIDASE-RELATED"/>
    <property type="match status" value="1"/>
</dbReference>
<dbReference type="Gene3D" id="3.60.21.10">
    <property type="match status" value="1"/>
</dbReference>
<proteinExistence type="predicted"/>
<evidence type="ECO:0000256" key="1">
    <source>
        <dbReference type="SAM" id="MobiDB-lite"/>
    </source>
</evidence>
<dbReference type="InterPro" id="IPR041823">
    <property type="entry name" value="YHR202W_N"/>
</dbReference>
<dbReference type="CDD" id="cd07407">
    <property type="entry name" value="MPP_YHR202W_N"/>
    <property type="match status" value="1"/>
</dbReference>
<gene>
    <name evidence="3" type="ORF">AWJ20_4680</name>
</gene>
<dbReference type="SUPFAM" id="SSF55816">
    <property type="entry name" value="5'-nucleotidase (syn. UDP-sugar hydrolase), C-terminal domain"/>
    <property type="match status" value="1"/>
</dbReference>
<feature type="region of interest" description="Disordered" evidence="1">
    <location>
        <begin position="522"/>
        <end position="542"/>
    </location>
</feature>
<feature type="region of interest" description="Disordered" evidence="1">
    <location>
        <begin position="321"/>
        <end position="352"/>
    </location>
</feature>
<evidence type="ECO:0000313" key="3">
    <source>
        <dbReference type="EMBL" id="ANB13736.1"/>
    </source>
</evidence>
<dbReference type="InterPro" id="IPR036907">
    <property type="entry name" value="5'-Nucleotdase_C_sf"/>
</dbReference>
<dbReference type="InterPro" id="IPR053828">
    <property type="entry name" value="Nucleosidase_C"/>
</dbReference>